<dbReference type="Pfam" id="PF21757">
    <property type="entry name" value="DUF6870"/>
    <property type="match status" value="1"/>
</dbReference>
<dbReference type="InterPro" id="IPR049222">
    <property type="entry name" value="DUF6870"/>
</dbReference>
<dbReference type="AlphaFoldDB" id="A0A414QD54"/>
<comment type="caution">
    <text evidence="2">The sequence shown here is derived from an EMBL/GenBank/DDBJ whole genome shotgun (WGS) entry which is preliminary data.</text>
</comment>
<reference evidence="2 3" key="1">
    <citation type="submission" date="2018-08" db="EMBL/GenBank/DDBJ databases">
        <title>A genome reference for cultivated species of the human gut microbiota.</title>
        <authorList>
            <person name="Zou Y."/>
            <person name="Xue W."/>
            <person name="Luo G."/>
        </authorList>
    </citation>
    <scope>NUCLEOTIDE SEQUENCE [LARGE SCALE GENOMIC DNA]</scope>
    <source>
        <strain evidence="2 3">AM23-7AC</strain>
    </source>
</reference>
<dbReference type="Proteomes" id="UP000285666">
    <property type="component" value="Unassembled WGS sequence"/>
</dbReference>
<feature type="domain" description="DUF6870" evidence="1">
    <location>
        <begin position="26"/>
        <end position="96"/>
    </location>
</feature>
<proteinExistence type="predicted"/>
<dbReference type="EMBL" id="QRHN01000010">
    <property type="protein sequence ID" value="RHF78714.1"/>
    <property type="molecule type" value="Genomic_DNA"/>
</dbReference>
<sequence length="104" mass="11851">MKETEGYGSSMGKLQDMRDVQSEDIQKTDIMEVKKGDLLDIDTVTIDKTHPVEKKLKEFAAGKNGDLSTHLNEGYVVRVHFSRDDYSATDALKHYLKQIAELKY</sequence>
<evidence type="ECO:0000313" key="3">
    <source>
        <dbReference type="Proteomes" id="UP000285666"/>
    </source>
</evidence>
<gene>
    <name evidence="2" type="ORF">DW658_08885</name>
</gene>
<evidence type="ECO:0000259" key="1">
    <source>
        <dbReference type="Pfam" id="PF21757"/>
    </source>
</evidence>
<organism evidence="2 3">
    <name type="scientific">Dorea formicigenerans</name>
    <dbReference type="NCBI Taxonomy" id="39486"/>
    <lineage>
        <taxon>Bacteria</taxon>
        <taxon>Bacillati</taxon>
        <taxon>Bacillota</taxon>
        <taxon>Clostridia</taxon>
        <taxon>Lachnospirales</taxon>
        <taxon>Lachnospiraceae</taxon>
        <taxon>Dorea</taxon>
    </lineage>
</organism>
<evidence type="ECO:0000313" key="2">
    <source>
        <dbReference type="EMBL" id="RHF78714.1"/>
    </source>
</evidence>
<protein>
    <recommendedName>
        <fullName evidence="1">DUF6870 domain-containing protein</fullName>
    </recommendedName>
</protein>
<name>A0A414QD54_9FIRM</name>
<accession>A0A414QD54</accession>